<feature type="region of interest" description="Disordered" evidence="1">
    <location>
        <begin position="385"/>
        <end position="444"/>
    </location>
</feature>
<feature type="transmembrane region" description="Helical" evidence="2">
    <location>
        <begin position="170"/>
        <end position="190"/>
    </location>
</feature>
<dbReference type="PANTHER" id="PTHR22168">
    <property type="entry name" value="TMEM26 PROTEIN"/>
    <property type="match status" value="1"/>
</dbReference>
<dbReference type="EMBL" id="CAJVCH010571134">
    <property type="protein sequence ID" value="CAG7836726.1"/>
    <property type="molecule type" value="Genomic_DNA"/>
</dbReference>
<dbReference type="InterPro" id="IPR019169">
    <property type="entry name" value="Transmembrane_26"/>
</dbReference>
<evidence type="ECO:0000313" key="4">
    <source>
        <dbReference type="Proteomes" id="UP000708208"/>
    </source>
</evidence>
<feature type="transmembrane region" description="Helical" evidence="2">
    <location>
        <begin position="65"/>
        <end position="84"/>
    </location>
</feature>
<feature type="transmembrane region" description="Helical" evidence="2">
    <location>
        <begin position="227"/>
        <end position="251"/>
    </location>
</feature>
<proteinExistence type="predicted"/>
<comment type="caution">
    <text evidence="3">The sequence shown here is derived from an EMBL/GenBank/DDBJ whole genome shotgun (WGS) entry which is preliminary data.</text>
</comment>
<feature type="compositionally biased region" description="Acidic residues" evidence="1">
    <location>
        <begin position="480"/>
        <end position="489"/>
    </location>
</feature>
<evidence type="ECO:0000313" key="3">
    <source>
        <dbReference type="EMBL" id="CAG7836726.1"/>
    </source>
</evidence>
<gene>
    <name evidence="3" type="ORF">AFUS01_LOCUS45936</name>
</gene>
<feature type="compositionally biased region" description="Low complexity" evidence="1">
    <location>
        <begin position="520"/>
        <end position="534"/>
    </location>
</feature>
<protein>
    <recommendedName>
        <fullName evidence="5">Transmembrane protein 26</fullName>
    </recommendedName>
</protein>
<keyword evidence="2" id="KW-0812">Transmembrane</keyword>
<dbReference type="PANTHER" id="PTHR22168:SF8">
    <property type="entry name" value="TRANSMEMBRANE PROTEIN 26"/>
    <property type="match status" value="1"/>
</dbReference>
<keyword evidence="2" id="KW-1133">Transmembrane helix</keyword>
<evidence type="ECO:0000256" key="2">
    <source>
        <dbReference type="SAM" id="Phobius"/>
    </source>
</evidence>
<feature type="transmembrane region" description="Helical" evidence="2">
    <location>
        <begin position="290"/>
        <end position="311"/>
    </location>
</feature>
<keyword evidence="2" id="KW-0472">Membrane</keyword>
<feature type="compositionally biased region" description="Low complexity" evidence="1">
    <location>
        <begin position="385"/>
        <end position="400"/>
    </location>
</feature>
<reference evidence="3" key="1">
    <citation type="submission" date="2021-06" db="EMBL/GenBank/DDBJ databases">
        <authorList>
            <person name="Hodson N. C."/>
            <person name="Mongue J. A."/>
            <person name="Jaron S. K."/>
        </authorList>
    </citation>
    <scope>NUCLEOTIDE SEQUENCE</scope>
</reference>
<feature type="transmembrane region" description="Helical" evidence="2">
    <location>
        <begin position="202"/>
        <end position="221"/>
    </location>
</feature>
<evidence type="ECO:0000256" key="1">
    <source>
        <dbReference type="SAM" id="MobiDB-lite"/>
    </source>
</evidence>
<dbReference type="Proteomes" id="UP000708208">
    <property type="component" value="Unassembled WGS sequence"/>
</dbReference>
<feature type="transmembrane region" description="Helical" evidence="2">
    <location>
        <begin position="317"/>
        <end position="338"/>
    </location>
</feature>
<evidence type="ECO:0008006" key="5">
    <source>
        <dbReference type="Google" id="ProtNLM"/>
    </source>
</evidence>
<feature type="region of interest" description="Disordered" evidence="1">
    <location>
        <begin position="471"/>
        <end position="611"/>
    </location>
</feature>
<sequence length="611" mass="68698">MAKIIVVVKAILTRVIFALHGFIAIWRAQFIKNDPYYWYLTASLLALSFEGVFTLSIKKNQEWKWFCPSVFFYLCSVVPAIWLIEVDKFDKKFINATLAENLTAATTLPPPKPRTTIYPRILPTTPYIVKTTLRPTPANGTKQLETGIVNTFTRIGNLDPNDPKVIPPEYWDTAIVQFLMLILIIGRWMLPKGGLTRDQLSQLLLVYIGTAADIIEFFDSFKDEKIAKQRVLCLMILGIWSWSLLQFTVVLTATKARRTRITGVEPTETPKAKLKNGIIKVKEVCCSIDVWAILINIILQDAPFMIFRVLLITYYDIISYMNIFFTCKNTLVIVLQFYRLYVVQMEKKKEISKALKANVTGNLAKAIGQAAFLGRQVEARRQAAAVAGSSKRSGSAGPSSRHGISKNKHRSQESISSRNTRYSEVPSQSGRSKGRRKSLSTGNLRAVNNREEEFVEEEIIDDLEAGVSCSVLSGTNNQDSQDESDDAQLDDISIASERPKVSRKNIRISENPGMYRVSRSRSSQASSDRGQGQARQDTGYSSSSRESGASSRRGRPVQGGSRNARARANRPRSSSQRRSNLISTRNLHTSEFFDIEIEQEENLSPAENERI</sequence>
<feature type="compositionally biased region" description="Polar residues" evidence="1">
    <location>
        <begin position="413"/>
        <end position="428"/>
    </location>
</feature>
<dbReference type="Pfam" id="PF09772">
    <property type="entry name" value="Tmem26"/>
    <property type="match status" value="1"/>
</dbReference>
<feature type="transmembrane region" description="Helical" evidence="2">
    <location>
        <begin position="12"/>
        <end position="30"/>
    </location>
</feature>
<dbReference type="OrthoDB" id="10042902at2759"/>
<feature type="compositionally biased region" description="Low complexity" evidence="1">
    <location>
        <begin position="541"/>
        <end position="551"/>
    </location>
</feature>
<keyword evidence="4" id="KW-1185">Reference proteome</keyword>
<organism evidence="3 4">
    <name type="scientific">Allacma fusca</name>
    <dbReference type="NCBI Taxonomy" id="39272"/>
    <lineage>
        <taxon>Eukaryota</taxon>
        <taxon>Metazoa</taxon>
        <taxon>Ecdysozoa</taxon>
        <taxon>Arthropoda</taxon>
        <taxon>Hexapoda</taxon>
        <taxon>Collembola</taxon>
        <taxon>Symphypleona</taxon>
        <taxon>Sminthuridae</taxon>
        <taxon>Allacma</taxon>
    </lineage>
</organism>
<feature type="compositionally biased region" description="Low complexity" evidence="1">
    <location>
        <begin position="571"/>
        <end position="580"/>
    </location>
</feature>
<feature type="transmembrane region" description="Helical" evidence="2">
    <location>
        <begin position="36"/>
        <end position="53"/>
    </location>
</feature>
<accession>A0A8J2LS16</accession>
<name>A0A8J2LS16_9HEXA</name>
<dbReference type="AlphaFoldDB" id="A0A8J2LS16"/>